<dbReference type="EMBL" id="MJEQ01004157">
    <property type="protein sequence ID" value="OIT21700.1"/>
    <property type="molecule type" value="Genomic_DNA"/>
</dbReference>
<evidence type="ECO:0000313" key="5">
    <source>
        <dbReference type="EMBL" id="OIT21700.1"/>
    </source>
</evidence>
<feature type="compositionally biased region" description="Basic and acidic residues" evidence="1">
    <location>
        <begin position="157"/>
        <end position="177"/>
    </location>
</feature>
<dbReference type="Gramene" id="OIT21700">
    <property type="protein sequence ID" value="OIT21700"/>
    <property type="gene ID" value="A4A49_42315"/>
</dbReference>
<feature type="compositionally biased region" description="Polar residues" evidence="1">
    <location>
        <begin position="643"/>
        <end position="654"/>
    </location>
</feature>
<sequence length="665" mass="71999">MEAQLQHPQDTGLHTGEGQGQVHDEGEHHHHKKSVLKKVKAKAKKIKDTLKHGLGHDHDHDQHEHEHRPLQGEHEEEEDETDDEEMEEDAEVHGGPYAIRSTDIRKEDVGPMVNLENPTSPKEDRYDHAKMKHEEAHRPVLQRQDEFARPPSVGETHFPEQRHRPPHETKGTDHGKVEDQGLHVHKIGAQTGLENPHASHFPEERHRSPFAETKGIDLATAHGKQGHQGLQEHENIGAPTGLEKPYSSRFREETHRPHAAADTHETKDIDYVTAHAKLEDQGLVGHKIGVPTGIEEDPDAPKNRPQLSPNPTNYQSKVTDPTGANNEAAGVSPLVRSFERMGMNDAPSETILKQGTEQIRPELGAGDTKFDQGTEHSLYTGSHDQFAPWEAPTGFPAVPKNTESLPKSMNHSKPEDSPQDTLTGKPGSYTEKISCATSAIADKAVAAKNVVASKLGYGGTEEETSKSQATTGSDKGTTKATTSAAEFAQKAASTVAEKLAPVYEKVAGAGTTVMAKVQGTATGVTGHESRGDVDAGHETKATDKGVSMKEYLAEKFKPGEEDKALSEVISGSLSRQKEKTEESKPMGKVTESEEVERRLGPIEHTKKEEDGASGETQVGEGFGQGVVDRLKDAVTTWLGKGGETQTSTNGTNSAVDGGAVVGRGT</sequence>
<feature type="region of interest" description="Disordered" evidence="1">
    <location>
        <begin position="523"/>
        <end position="546"/>
    </location>
</feature>
<evidence type="ECO:0000259" key="4">
    <source>
        <dbReference type="Pfam" id="PF23403"/>
    </source>
</evidence>
<name>A0A1J6JZ16_NICAT</name>
<feature type="region of interest" description="Disordered" evidence="1">
    <location>
        <begin position="288"/>
        <end position="330"/>
    </location>
</feature>
<dbReference type="InterPro" id="IPR012418">
    <property type="entry name" value="CAP160"/>
</dbReference>
<feature type="compositionally biased region" description="Acidic residues" evidence="1">
    <location>
        <begin position="74"/>
        <end position="90"/>
    </location>
</feature>
<dbReference type="InterPro" id="IPR057059">
    <property type="entry name" value="LTI65/LTI78_PGEED"/>
</dbReference>
<dbReference type="GeneID" id="109218568"/>
<feature type="region of interest" description="Disordered" evidence="1">
    <location>
        <begin position="362"/>
        <end position="429"/>
    </location>
</feature>
<feature type="domain" description="LTI65/LTI78 PGEED repeat" evidence="2">
    <location>
        <begin position="543"/>
        <end position="573"/>
    </location>
</feature>
<feature type="domain" description="LTI65/LTI78 NYQTKV repeat" evidence="3">
    <location>
        <begin position="288"/>
        <end position="345"/>
    </location>
</feature>
<feature type="region of interest" description="Disordered" evidence="1">
    <location>
        <begin position="455"/>
        <end position="481"/>
    </location>
</feature>
<evidence type="ECO:0000259" key="2">
    <source>
        <dbReference type="Pfam" id="PF23399"/>
    </source>
</evidence>
<protein>
    <submittedName>
        <fullName evidence="5">Low-temperature-induced 65 kDa protein</fullName>
    </submittedName>
</protein>
<dbReference type="Pfam" id="PF23399">
    <property type="entry name" value="LTI65_PGEED"/>
    <property type="match status" value="1"/>
</dbReference>
<keyword evidence="6" id="KW-1185">Reference proteome</keyword>
<dbReference type="PANTHER" id="PTHR33836">
    <property type="entry name" value="LOW-TEMPERATURE-INDUCED 65 KDA PROTEIN-RELATED"/>
    <property type="match status" value="1"/>
</dbReference>
<proteinExistence type="predicted"/>
<dbReference type="Pfam" id="PF07918">
    <property type="entry name" value="CAP160"/>
    <property type="match status" value="1"/>
</dbReference>
<dbReference type="OrthoDB" id="1931597at2759"/>
<dbReference type="GO" id="GO:0006950">
    <property type="term" value="P:response to stress"/>
    <property type="evidence" value="ECO:0007669"/>
    <property type="project" value="TreeGrafter"/>
</dbReference>
<feature type="region of interest" description="Disordered" evidence="1">
    <location>
        <begin position="1"/>
        <end position="177"/>
    </location>
</feature>
<comment type="caution">
    <text evidence="5">The sequence shown here is derived from an EMBL/GenBank/DDBJ whole genome shotgun (WGS) entry which is preliminary data.</text>
</comment>
<dbReference type="Pfam" id="PF23402">
    <property type="entry name" value="LTI65_LTI78_NYQTKV"/>
    <property type="match status" value="1"/>
</dbReference>
<evidence type="ECO:0000313" key="6">
    <source>
        <dbReference type="Proteomes" id="UP000187609"/>
    </source>
</evidence>
<feature type="compositionally biased region" description="Basic and acidic residues" evidence="1">
    <location>
        <begin position="595"/>
        <end position="610"/>
    </location>
</feature>
<dbReference type="OMA" id="QGHENIG"/>
<feature type="region of interest" description="Disordered" evidence="1">
    <location>
        <begin position="639"/>
        <end position="665"/>
    </location>
</feature>
<dbReference type="GO" id="GO:0009737">
    <property type="term" value="P:response to abscisic acid"/>
    <property type="evidence" value="ECO:0007669"/>
    <property type="project" value="InterPro"/>
</dbReference>
<gene>
    <name evidence="5" type="primary">LTI65_0</name>
    <name evidence="5" type="ORF">A4A49_42315</name>
</gene>
<organism evidence="5 6">
    <name type="scientific">Nicotiana attenuata</name>
    <name type="common">Coyote tobacco</name>
    <dbReference type="NCBI Taxonomy" id="49451"/>
    <lineage>
        <taxon>Eukaryota</taxon>
        <taxon>Viridiplantae</taxon>
        <taxon>Streptophyta</taxon>
        <taxon>Embryophyta</taxon>
        <taxon>Tracheophyta</taxon>
        <taxon>Spermatophyta</taxon>
        <taxon>Magnoliopsida</taxon>
        <taxon>eudicotyledons</taxon>
        <taxon>Gunneridae</taxon>
        <taxon>Pentapetalae</taxon>
        <taxon>asterids</taxon>
        <taxon>lamiids</taxon>
        <taxon>Solanales</taxon>
        <taxon>Solanaceae</taxon>
        <taxon>Nicotianoideae</taxon>
        <taxon>Nicotianeae</taxon>
        <taxon>Nicotiana</taxon>
    </lineage>
</organism>
<feature type="region of interest" description="Disordered" evidence="1">
    <location>
        <begin position="560"/>
        <end position="626"/>
    </location>
</feature>
<feature type="compositionally biased region" description="Polar residues" evidence="1">
    <location>
        <begin position="401"/>
        <end position="411"/>
    </location>
</feature>
<dbReference type="InterPro" id="IPR037491">
    <property type="entry name" value="LTI78/LTI65"/>
</dbReference>
<dbReference type="STRING" id="49451.A0A1J6JZ16"/>
<feature type="domain" description="LTI65/LTI78 N-terminal" evidence="4">
    <location>
        <begin position="28"/>
        <end position="97"/>
    </location>
</feature>
<dbReference type="SMR" id="A0A1J6JZ16"/>
<dbReference type="PANTHER" id="PTHR33836:SF1">
    <property type="entry name" value="LOW-TEMPERATURE-INDUCED 65 KDA PROTEIN-RELATED"/>
    <property type="match status" value="1"/>
</dbReference>
<feature type="compositionally biased region" description="Basic and acidic residues" evidence="1">
    <location>
        <begin position="527"/>
        <end position="546"/>
    </location>
</feature>
<evidence type="ECO:0000259" key="3">
    <source>
        <dbReference type="Pfam" id="PF23402"/>
    </source>
</evidence>
<dbReference type="KEGG" id="nau:109218568"/>
<dbReference type="InterPro" id="IPR056605">
    <property type="entry name" value="LTI65_LTI78_N"/>
</dbReference>
<feature type="compositionally biased region" description="Polar residues" evidence="1">
    <location>
        <begin position="466"/>
        <end position="481"/>
    </location>
</feature>
<dbReference type="Proteomes" id="UP000187609">
    <property type="component" value="Unassembled WGS sequence"/>
</dbReference>
<dbReference type="InterPro" id="IPR057058">
    <property type="entry name" value="LTI65_LTI78_NYQTKV"/>
</dbReference>
<dbReference type="Pfam" id="PF23403">
    <property type="entry name" value="LTI65_LTI78_N"/>
    <property type="match status" value="1"/>
</dbReference>
<feature type="compositionally biased region" description="Basic and acidic residues" evidence="1">
    <location>
        <begin position="575"/>
        <end position="585"/>
    </location>
</feature>
<reference evidence="5" key="1">
    <citation type="submission" date="2016-11" db="EMBL/GenBank/DDBJ databases">
        <title>The genome of Nicotiana attenuata.</title>
        <authorList>
            <person name="Xu S."/>
            <person name="Brockmoeller T."/>
            <person name="Gaquerel E."/>
            <person name="Navarro A."/>
            <person name="Kuhl H."/>
            <person name="Gase K."/>
            <person name="Ling Z."/>
            <person name="Zhou W."/>
            <person name="Kreitzer C."/>
            <person name="Stanke M."/>
            <person name="Tang H."/>
            <person name="Lyons E."/>
            <person name="Pandey P."/>
            <person name="Pandey S.P."/>
            <person name="Timmermann B."/>
            <person name="Baldwin I.T."/>
        </authorList>
    </citation>
    <scope>NUCLEOTIDE SEQUENCE [LARGE SCALE GENOMIC DNA]</scope>
    <source>
        <strain evidence="5">UT</strain>
    </source>
</reference>
<feature type="compositionally biased region" description="Polar residues" evidence="1">
    <location>
        <begin position="305"/>
        <end position="325"/>
    </location>
</feature>
<dbReference type="AlphaFoldDB" id="A0A1J6JZ16"/>
<feature type="compositionally biased region" description="Basic and acidic residues" evidence="1">
    <location>
        <begin position="121"/>
        <end position="148"/>
    </location>
</feature>
<feature type="compositionally biased region" description="Basic and acidic residues" evidence="1">
    <location>
        <begin position="46"/>
        <end position="73"/>
    </location>
</feature>
<accession>A0A1J6JZ16</accession>
<evidence type="ECO:0000256" key="1">
    <source>
        <dbReference type="SAM" id="MobiDB-lite"/>
    </source>
</evidence>
<feature type="compositionally biased region" description="Basic residues" evidence="1">
    <location>
        <begin position="29"/>
        <end position="45"/>
    </location>
</feature>